<dbReference type="PANTHER" id="PTHR12933">
    <property type="entry name" value="ORF PROTEIN-RELATED"/>
    <property type="match status" value="1"/>
</dbReference>
<organism evidence="1 2">
    <name type="scientific">Haematococcus lacustris</name>
    <name type="common">Green alga</name>
    <name type="synonym">Haematococcus pluvialis</name>
    <dbReference type="NCBI Taxonomy" id="44745"/>
    <lineage>
        <taxon>Eukaryota</taxon>
        <taxon>Viridiplantae</taxon>
        <taxon>Chlorophyta</taxon>
        <taxon>core chlorophytes</taxon>
        <taxon>Chlorophyceae</taxon>
        <taxon>CS clade</taxon>
        <taxon>Chlamydomonadales</taxon>
        <taxon>Haematococcaceae</taxon>
        <taxon>Haematococcus</taxon>
    </lineage>
</organism>
<accession>A0A699ZH06</accession>
<dbReference type="Proteomes" id="UP000485058">
    <property type="component" value="Unassembled WGS sequence"/>
</dbReference>
<proteinExistence type="predicted"/>
<reference evidence="1 2" key="1">
    <citation type="submission" date="2020-02" db="EMBL/GenBank/DDBJ databases">
        <title>Draft genome sequence of Haematococcus lacustris strain NIES-144.</title>
        <authorList>
            <person name="Morimoto D."/>
            <person name="Nakagawa S."/>
            <person name="Yoshida T."/>
            <person name="Sawayama S."/>
        </authorList>
    </citation>
    <scope>NUCLEOTIDE SEQUENCE [LARGE SCALE GENOMIC DNA]</scope>
    <source>
        <strain evidence="1 2">NIES-144</strain>
    </source>
</reference>
<comment type="caution">
    <text evidence="1">The sequence shown here is derived from an EMBL/GenBank/DDBJ whole genome shotgun (WGS) entry which is preliminary data.</text>
</comment>
<dbReference type="GO" id="GO:0034511">
    <property type="term" value="F:U3 snoRNA binding"/>
    <property type="evidence" value="ECO:0007669"/>
    <property type="project" value="InterPro"/>
</dbReference>
<feature type="non-terminal residue" evidence="1">
    <location>
        <position position="1"/>
    </location>
</feature>
<evidence type="ECO:0000313" key="2">
    <source>
        <dbReference type="Proteomes" id="UP000485058"/>
    </source>
</evidence>
<name>A0A699ZH06_HAELA</name>
<dbReference type="GO" id="GO:0019843">
    <property type="term" value="F:rRNA binding"/>
    <property type="evidence" value="ECO:0007669"/>
    <property type="project" value="TreeGrafter"/>
</dbReference>
<dbReference type="GO" id="GO:0032040">
    <property type="term" value="C:small-subunit processome"/>
    <property type="evidence" value="ECO:0007669"/>
    <property type="project" value="TreeGrafter"/>
</dbReference>
<feature type="non-terminal residue" evidence="1">
    <location>
        <position position="154"/>
    </location>
</feature>
<protein>
    <submittedName>
        <fullName evidence="1">Uncharacterized protein</fullName>
    </submittedName>
</protein>
<keyword evidence="2" id="KW-1185">Reference proteome</keyword>
<dbReference type="InterPro" id="IPR010678">
    <property type="entry name" value="UTP25"/>
</dbReference>
<sequence length="154" mass="17233">MEASSSRLLPPRSSSLTSAQAGVVVVDSWQRQVEWVCDEEAAGRLQATQRAQWQDISWRDSGLQELYPSGIWQWSASGSTQTSCSDFVSPAQALFFTALHSYADITLPCRPYPSSLHTPDPIQDAYLLHCLNHINKTAELIKRNNDRLDAAQQR</sequence>
<dbReference type="EMBL" id="BLLF01001842">
    <property type="protein sequence ID" value="GFH21501.1"/>
    <property type="molecule type" value="Genomic_DNA"/>
</dbReference>
<dbReference type="AlphaFoldDB" id="A0A699ZH06"/>
<evidence type="ECO:0000313" key="1">
    <source>
        <dbReference type="EMBL" id="GFH21501.1"/>
    </source>
</evidence>
<dbReference type="PANTHER" id="PTHR12933:SF0">
    <property type="entry name" value="U3 SMALL NUCLEOLAR RNA-ASSOCIATED PROTEIN 25 HOMOLOG"/>
    <property type="match status" value="1"/>
</dbReference>
<dbReference type="GO" id="GO:0000462">
    <property type="term" value="P:maturation of SSU-rRNA from tricistronic rRNA transcript (SSU-rRNA, 5.8S rRNA, LSU-rRNA)"/>
    <property type="evidence" value="ECO:0007669"/>
    <property type="project" value="TreeGrafter"/>
</dbReference>
<gene>
    <name evidence="1" type="ORF">HaLaN_18818</name>
</gene>